<name>A0A150IUD3_9EURY</name>
<evidence type="ECO:0000313" key="4">
    <source>
        <dbReference type="EMBL" id="KYC45951.1"/>
    </source>
</evidence>
<evidence type="ECO:0000313" key="7">
    <source>
        <dbReference type="Proteomes" id="UP000091929"/>
    </source>
</evidence>
<comment type="function">
    <text evidence="3">Antitoxin component of a type II toxin-antitoxin (TA) system.</text>
</comment>
<dbReference type="Proteomes" id="UP000091929">
    <property type="component" value="Unassembled WGS sequence"/>
</dbReference>
<accession>A0A150J102</accession>
<evidence type="ECO:0000313" key="8">
    <source>
        <dbReference type="Proteomes" id="UP000092401"/>
    </source>
</evidence>
<evidence type="ECO:0000256" key="1">
    <source>
        <dbReference type="ARBA" id="ARBA00006615"/>
    </source>
</evidence>
<dbReference type="Pfam" id="PF01954">
    <property type="entry name" value="AF2212-like"/>
    <property type="match status" value="1"/>
</dbReference>
<dbReference type="EMBL" id="LNGF01000008">
    <property type="protein sequence ID" value="KYC48264.1"/>
    <property type="molecule type" value="Genomic_DNA"/>
</dbReference>
<dbReference type="Proteomes" id="UP000092401">
    <property type="component" value="Unassembled WGS sequence"/>
</dbReference>
<comment type="similarity">
    <text evidence="1 3">Belongs to the UPF0165 family.</text>
</comment>
<dbReference type="Proteomes" id="UP000092403">
    <property type="component" value="Unassembled WGS sequence"/>
</dbReference>
<dbReference type="AlphaFoldDB" id="A0A150IUD3"/>
<organism evidence="5 7">
    <name type="scientific">Candidatus Methanofastidiosum methylothiophilum</name>
    <dbReference type="NCBI Taxonomy" id="1705564"/>
    <lineage>
        <taxon>Archaea</taxon>
        <taxon>Methanobacteriati</taxon>
        <taxon>Methanobacteriota</taxon>
        <taxon>Stenosarchaea group</taxon>
        <taxon>Candidatus Methanofastidiosia</taxon>
        <taxon>Candidatus Methanofastidiosales</taxon>
        <taxon>Candidatus Methanofastidiosaceae</taxon>
        <taxon>Candidatus Methanofastidiosum</taxon>
    </lineage>
</organism>
<comment type="caution">
    <text evidence="5">The sequence shown here is derived from an EMBL/GenBank/DDBJ whole genome shotgun (WGS) entry which is preliminary data.</text>
</comment>
<accession>A0A150ILR0</accession>
<keyword evidence="2 3" id="KW-1277">Toxin-antitoxin system</keyword>
<reference evidence="7 8" key="1">
    <citation type="journal article" date="2016" name="ISME J.">
        <title>Chasing the elusive Euryarchaeota class WSA2: genomes reveal a uniquely fastidious methyl-reducing methanogen.</title>
        <authorList>
            <person name="Nobu M.K."/>
            <person name="Narihiro T."/>
            <person name="Kuroda K."/>
            <person name="Mei R."/>
            <person name="Liu W.T."/>
        </authorList>
    </citation>
    <scope>NUCLEOTIDE SEQUENCE [LARGE SCALE GENOMIC DNA]</scope>
    <source>
        <strain evidence="4">B03fssc0709_Meth_Bin005</strain>
        <strain evidence="5">B15fssc0709_Meth_Bin003</strain>
        <strain evidence="6">BMIXfssc0709_Meth_Bin006</strain>
    </source>
</reference>
<gene>
    <name evidence="4" type="ORF">APG10_00361</name>
    <name evidence="5" type="ORF">APG11_00503</name>
    <name evidence="6" type="ORF">APG12_00484</name>
</gene>
<evidence type="ECO:0000313" key="5">
    <source>
        <dbReference type="EMBL" id="KYC48264.1"/>
    </source>
</evidence>
<proteinExistence type="inferred from homology"/>
<evidence type="ECO:0000256" key="2">
    <source>
        <dbReference type="ARBA" id="ARBA00022649"/>
    </source>
</evidence>
<evidence type="ECO:0000313" key="6">
    <source>
        <dbReference type="EMBL" id="KYC50921.1"/>
    </source>
</evidence>
<accession>A0A150IUD3</accession>
<evidence type="ECO:0000256" key="3">
    <source>
        <dbReference type="RuleBase" id="RU368051"/>
    </source>
</evidence>
<dbReference type="EMBL" id="LNGE01000007">
    <property type="protein sequence ID" value="KYC45951.1"/>
    <property type="molecule type" value="Genomic_DNA"/>
</dbReference>
<protein>
    <recommendedName>
        <fullName evidence="3">Antitoxin</fullName>
    </recommendedName>
</protein>
<sequence length="62" mass="7227">MEIIVHARIKNGIIYPLEKIDIEDKEVLVKIDDKISDRSAFSISFDVSDEVFQEILEDEDIF</sequence>
<dbReference type="EMBL" id="LNJC01000006">
    <property type="protein sequence ID" value="KYC50921.1"/>
    <property type="molecule type" value="Genomic_DNA"/>
</dbReference>
<dbReference type="InterPro" id="IPR008203">
    <property type="entry name" value="AF2212-like"/>
</dbReference>